<dbReference type="Pfam" id="PF00102">
    <property type="entry name" value="Y_phosphatase"/>
    <property type="match status" value="1"/>
</dbReference>
<comment type="caution">
    <text evidence="4">The sequence shown here is derived from an EMBL/GenBank/DDBJ whole genome shotgun (WGS) entry which is preliminary data.</text>
</comment>
<feature type="compositionally biased region" description="Basic and acidic residues" evidence="1">
    <location>
        <begin position="16"/>
        <end position="26"/>
    </location>
</feature>
<dbReference type="SMART" id="SM00194">
    <property type="entry name" value="PTPc"/>
    <property type="match status" value="1"/>
</dbReference>
<dbReference type="SUPFAM" id="SSF52799">
    <property type="entry name" value="(Phosphotyrosine protein) phosphatases II"/>
    <property type="match status" value="1"/>
</dbReference>
<dbReference type="InterPro" id="IPR000242">
    <property type="entry name" value="PTP_cat"/>
</dbReference>
<dbReference type="OrthoDB" id="6144703at2759"/>
<dbReference type="PROSITE" id="PS50056">
    <property type="entry name" value="TYR_PHOSPHATASE_2"/>
    <property type="match status" value="1"/>
</dbReference>
<dbReference type="PROSITE" id="PS00383">
    <property type="entry name" value="TYR_PHOSPHATASE_1"/>
    <property type="match status" value="1"/>
</dbReference>
<dbReference type="PROSITE" id="PS50055">
    <property type="entry name" value="TYR_PHOSPHATASE_PTP"/>
    <property type="match status" value="1"/>
</dbReference>
<dbReference type="SMART" id="SM00404">
    <property type="entry name" value="PTPc_motif"/>
    <property type="match status" value="1"/>
</dbReference>
<dbReference type="Proteomes" id="UP000298663">
    <property type="component" value="Unassembled WGS sequence"/>
</dbReference>
<evidence type="ECO:0000259" key="2">
    <source>
        <dbReference type="PROSITE" id="PS50055"/>
    </source>
</evidence>
<reference evidence="4 5" key="1">
    <citation type="journal article" date="2015" name="Genome Biol.">
        <title>Comparative genomics of Steinernema reveals deeply conserved gene regulatory networks.</title>
        <authorList>
            <person name="Dillman A.R."/>
            <person name="Macchietto M."/>
            <person name="Porter C.F."/>
            <person name="Rogers A."/>
            <person name="Williams B."/>
            <person name="Antoshechkin I."/>
            <person name="Lee M.M."/>
            <person name="Goodwin Z."/>
            <person name="Lu X."/>
            <person name="Lewis E.E."/>
            <person name="Goodrich-Blair H."/>
            <person name="Stock S.P."/>
            <person name="Adams B.J."/>
            <person name="Sternberg P.W."/>
            <person name="Mortazavi A."/>
        </authorList>
    </citation>
    <scope>NUCLEOTIDE SEQUENCE [LARGE SCALE GENOMIC DNA]</scope>
    <source>
        <strain evidence="4 5">ALL</strain>
    </source>
</reference>
<accession>A0A4U5M671</accession>
<dbReference type="Gene3D" id="3.90.190.10">
    <property type="entry name" value="Protein tyrosine phosphatase superfamily"/>
    <property type="match status" value="1"/>
</dbReference>
<feature type="domain" description="Tyrosine-protein phosphatase" evidence="2">
    <location>
        <begin position="102"/>
        <end position="353"/>
    </location>
</feature>
<evidence type="ECO:0000313" key="5">
    <source>
        <dbReference type="Proteomes" id="UP000298663"/>
    </source>
</evidence>
<evidence type="ECO:0008006" key="6">
    <source>
        <dbReference type="Google" id="ProtNLM"/>
    </source>
</evidence>
<gene>
    <name evidence="4" type="ORF">L596_024909</name>
</gene>
<dbReference type="InterPro" id="IPR003595">
    <property type="entry name" value="Tyr_Pase_cat"/>
</dbReference>
<organism evidence="4 5">
    <name type="scientific">Steinernema carpocapsae</name>
    <name type="common">Entomopathogenic nematode</name>
    <dbReference type="NCBI Taxonomy" id="34508"/>
    <lineage>
        <taxon>Eukaryota</taxon>
        <taxon>Metazoa</taxon>
        <taxon>Ecdysozoa</taxon>
        <taxon>Nematoda</taxon>
        <taxon>Chromadorea</taxon>
        <taxon>Rhabditida</taxon>
        <taxon>Tylenchina</taxon>
        <taxon>Panagrolaimomorpha</taxon>
        <taxon>Strongyloidoidea</taxon>
        <taxon>Steinernematidae</taxon>
        <taxon>Steinernema</taxon>
    </lineage>
</organism>
<reference evidence="4 5" key="2">
    <citation type="journal article" date="2019" name="G3 (Bethesda)">
        <title>Hybrid Assembly of the Genome of the Entomopathogenic Nematode Steinernema carpocapsae Identifies the X-Chromosome.</title>
        <authorList>
            <person name="Serra L."/>
            <person name="Macchietto M."/>
            <person name="Macias-Munoz A."/>
            <person name="McGill C.J."/>
            <person name="Rodriguez I.M."/>
            <person name="Rodriguez B."/>
            <person name="Murad R."/>
            <person name="Mortazavi A."/>
        </authorList>
    </citation>
    <scope>NUCLEOTIDE SEQUENCE [LARGE SCALE GENOMIC DNA]</scope>
    <source>
        <strain evidence="4 5">ALL</strain>
    </source>
</reference>
<dbReference type="InterPro" id="IPR052782">
    <property type="entry name" value="Oocyte-zygote_transition_reg"/>
</dbReference>
<dbReference type="InterPro" id="IPR016130">
    <property type="entry name" value="Tyr_Pase_AS"/>
</dbReference>
<name>A0A4U5M671_STECR</name>
<evidence type="ECO:0000256" key="1">
    <source>
        <dbReference type="SAM" id="MobiDB-lite"/>
    </source>
</evidence>
<proteinExistence type="predicted"/>
<evidence type="ECO:0000313" key="4">
    <source>
        <dbReference type="EMBL" id="TKR64361.1"/>
    </source>
</evidence>
<sequence>MSNVKRGNVAASMMKGVEETRSENIHQKKPPKGTGRPLGKKAAKKADTEIEPTVDDNGETKNKKKKRTGVKVAQGKNAITPEVDAAIEEFVTYAAKLGLEGVRKEFGDLKAYTPPNFNFNAFTANEARNRYKDVVCVDSTRVTLTLNVPPEPDYIHANWVKMDKVEKTFIAAQGPLDNTISDFWRMIHQEGVTTILMLCKVEEGGKVKCSQYWPVENGTFQTYGCMLVNNKKVEKEDHLDIITLEVLPEGCSNSTITKLIQVGDWPDKGVPKSGMSVLRLLKLISPGGPCVVHCSAGIGRTGTVIAIETMIQRIFKAQPTNMKDVVMQLRNQRASSIQTEGQYCFAYLCVLYYISAKTKKYNDQMRAFQEEYHKSDLC</sequence>
<feature type="region of interest" description="Disordered" evidence="1">
    <location>
        <begin position="1"/>
        <end position="70"/>
    </location>
</feature>
<dbReference type="InterPro" id="IPR000387">
    <property type="entry name" value="Tyr_Pase_dom"/>
</dbReference>
<evidence type="ECO:0000259" key="3">
    <source>
        <dbReference type="PROSITE" id="PS50056"/>
    </source>
</evidence>
<dbReference type="EMBL" id="AZBU02000009">
    <property type="protein sequence ID" value="TKR64361.1"/>
    <property type="molecule type" value="Genomic_DNA"/>
</dbReference>
<dbReference type="PANTHER" id="PTHR46163">
    <property type="entry name" value="TYROSINE-PROTEIN PHOSPHATASE-RELATED"/>
    <property type="match status" value="1"/>
</dbReference>
<dbReference type="AlphaFoldDB" id="A0A4U5M671"/>
<dbReference type="GO" id="GO:0004725">
    <property type="term" value="F:protein tyrosine phosphatase activity"/>
    <property type="evidence" value="ECO:0007669"/>
    <property type="project" value="InterPro"/>
</dbReference>
<dbReference type="STRING" id="34508.A0A4U5M671"/>
<protein>
    <recommendedName>
        <fullName evidence="6">Tyrosine-protein phosphatase domain-containing protein</fullName>
    </recommendedName>
</protein>
<feature type="domain" description="Tyrosine specific protein phosphatases" evidence="3">
    <location>
        <begin position="275"/>
        <end position="344"/>
    </location>
</feature>
<keyword evidence="5" id="KW-1185">Reference proteome</keyword>
<dbReference type="PRINTS" id="PR00700">
    <property type="entry name" value="PRTYPHPHTASE"/>
</dbReference>
<dbReference type="CDD" id="cd00047">
    <property type="entry name" value="PTPc"/>
    <property type="match status" value="1"/>
</dbReference>
<dbReference type="InterPro" id="IPR029021">
    <property type="entry name" value="Prot-tyrosine_phosphatase-like"/>
</dbReference>